<gene>
    <name evidence="1" type="ORF">PSA21_204</name>
</gene>
<dbReference type="Proteomes" id="UP000294134">
    <property type="component" value="Segment"/>
</dbReference>
<dbReference type="EMBL" id="MK552327">
    <property type="protein sequence ID" value="QBJ02730.1"/>
    <property type="molecule type" value="Genomic_DNA"/>
</dbReference>
<proteinExistence type="predicted"/>
<evidence type="ECO:0000313" key="1">
    <source>
        <dbReference type="EMBL" id="QBJ02730.1"/>
    </source>
</evidence>
<sequence length="160" mass="18323">MTDRLIDSIRQAWVEGLEEFITLNPVGDKSLLPNLVDVIQKIRIHHLLREGKNESFVRQVYDNIRNLPEFYTLLMSATTSFTLQLDDIPQAVAYFISRVELYSDKSNVVDTTTIQRRAPTGALSTILLDNLWLFMLLVASTHERDTVTVLAKHNLNKAPR</sequence>
<evidence type="ECO:0000313" key="2">
    <source>
        <dbReference type="Proteomes" id="UP000294134"/>
    </source>
</evidence>
<organism evidence="1 2">
    <name type="scientific">Pseudomonas phage Psa21</name>
    <dbReference type="NCBI Taxonomy" id="2530023"/>
    <lineage>
        <taxon>Viruses</taxon>
        <taxon>Duplodnaviria</taxon>
        <taxon>Heunggongvirae</taxon>
        <taxon>Uroviricota</taxon>
        <taxon>Caudoviricetes</taxon>
        <taxon>Chimalliviridae</taxon>
        <taxon>Tepukevirus</taxon>
        <taxon>Tepukevirus Psa21</taxon>
    </lineage>
</organism>
<reference evidence="1 2" key="1">
    <citation type="submission" date="2019-02" db="EMBL/GenBank/DDBJ databases">
        <authorList>
            <person name="Frampton R.A."/>
            <person name="Wojtus J.K."/>
            <person name="Fineran P.C."/>
            <person name="Hendrickson H.L."/>
        </authorList>
    </citation>
    <scope>NUCLEOTIDE SEQUENCE [LARGE SCALE GENOMIC DNA]</scope>
</reference>
<name>A0A481W4L8_9CAUD</name>
<keyword evidence="2" id="KW-1185">Reference proteome</keyword>
<accession>A0A481W4L8</accession>
<protein>
    <submittedName>
        <fullName evidence="1">Uncharacterized protein</fullName>
    </submittedName>
</protein>